<name>A0A8J5XAJ9_DIALT</name>
<dbReference type="PANTHER" id="PTHR23504">
    <property type="entry name" value="MAJOR FACILITATOR SUPERFAMILY DOMAIN-CONTAINING PROTEIN 10"/>
    <property type="match status" value="1"/>
</dbReference>
<keyword evidence="4 7" id="KW-1133">Transmembrane helix</keyword>
<evidence type="ECO:0000256" key="3">
    <source>
        <dbReference type="ARBA" id="ARBA00022692"/>
    </source>
</evidence>
<evidence type="ECO:0000256" key="2">
    <source>
        <dbReference type="ARBA" id="ARBA00022448"/>
    </source>
</evidence>
<dbReference type="GO" id="GO:0016020">
    <property type="term" value="C:membrane"/>
    <property type="evidence" value="ECO:0007669"/>
    <property type="project" value="UniProtKB-SubCell"/>
</dbReference>
<accession>A0A8J5XAJ9</accession>
<keyword evidence="9" id="KW-1185">Reference proteome</keyword>
<dbReference type="Proteomes" id="UP000751190">
    <property type="component" value="Unassembled WGS sequence"/>
</dbReference>
<dbReference type="InterPro" id="IPR001958">
    <property type="entry name" value="Tet-R_TetA/multi-R_MdtG-like"/>
</dbReference>
<keyword evidence="3 7" id="KW-0812">Transmembrane</keyword>
<feature type="region of interest" description="Disordered" evidence="6">
    <location>
        <begin position="248"/>
        <end position="368"/>
    </location>
</feature>
<protein>
    <recommendedName>
        <fullName evidence="10">Major facilitator superfamily (MFS) profile domain-containing protein</fullName>
    </recommendedName>
</protein>
<feature type="transmembrane region" description="Helical" evidence="7">
    <location>
        <begin position="139"/>
        <end position="158"/>
    </location>
</feature>
<dbReference type="Pfam" id="PF07690">
    <property type="entry name" value="MFS_1"/>
    <property type="match status" value="1"/>
</dbReference>
<dbReference type="InterPro" id="IPR011701">
    <property type="entry name" value="MFS"/>
</dbReference>
<feature type="compositionally biased region" description="Gly residues" evidence="6">
    <location>
        <begin position="262"/>
        <end position="277"/>
    </location>
</feature>
<feature type="transmembrane region" description="Helical" evidence="7">
    <location>
        <begin position="460"/>
        <end position="479"/>
    </location>
</feature>
<feature type="compositionally biased region" description="Low complexity" evidence="6">
    <location>
        <begin position="638"/>
        <end position="651"/>
    </location>
</feature>
<dbReference type="AlphaFoldDB" id="A0A8J5XAJ9"/>
<dbReference type="PRINTS" id="PR01035">
    <property type="entry name" value="TCRTETA"/>
</dbReference>
<proteinExistence type="predicted"/>
<dbReference type="GO" id="GO:0022857">
    <property type="term" value="F:transmembrane transporter activity"/>
    <property type="evidence" value="ECO:0007669"/>
    <property type="project" value="InterPro"/>
</dbReference>
<evidence type="ECO:0000313" key="8">
    <source>
        <dbReference type="EMBL" id="KAG8464981.1"/>
    </source>
</evidence>
<evidence type="ECO:0008006" key="10">
    <source>
        <dbReference type="Google" id="ProtNLM"/>
    </source>
</evidence>
<dbReference type="InterPro" id="IPR036259">
    <property type="entry name" value="MFS_trans_sf"/>
</dbReference>
<feature type="transmembrane region" description="Helical" evidence="7">
    <location>
        <begin position="114"/>
        <end position="133"/>
    </location>
</feature>
<sequence>MAESESLLGREPGLARNVSSDALWIPITIHLPLGLAKSWTPTCAEFSIYTPLLAIIFFAQLANTVLVPVLPFMVTHVGADPMYYGLLQSAYWVVELVSAPILGSWSDRIGRRAVITGSLVVSAGAHAVLALAPGVRTMLLARVLCGCGFQLALCRAYFAEVGSSHNRASSFGLIGVITGIALTMGPTLGGVVGGSGKPHNSAWFACVLCLIAAAFAARWRPLEPVEKLVTRTDRRRWVRIDLRRGEADASADGADARAPHAGGKGGGGGGGGGGGALPSGAAREPHGSAAIVGDGDGDGDGDVDNRRSVAPDDDDDDANALEGAWRARDRPSGADGARSDGGAGGGGGGAGVDDGDEPKMRAQLPRGPPGVFSRSRVLCKVWRLNAWLVRQGVYPLLVLNTSFRFAFSVYKSSFAFFCMHSFGYGAAEVGVALSLMGLLGIFVQGVLLRIVVRCAQDGNTLYMGLLSTSLGLSMLAVSYTPPLLGLSLGLITVGYGLAVPSLSALFSHVPMQQGVMQGIAGSADRFGQAVGPIAGMQLLNVVGERGLMNYTGIGLFLICTVCVQFIRGSDGAAISTALVRGIWRQLARLKLRLGGNAGALATAETAALLRADGTSASSDDGVLRAHHLNGRSHTHGTRAAGGARDSASSGGYPPPELVVAHASPSQAGLTVRHPNRDGLAAMARERSIPSALGALRADIDARNGGLKRPRSGSIVVRNGVVDVALPSPFDTHVAEDIRMLRERSHSF</sequence>
<feature type="transmembrane region" description="Helical" evidence="7">
    <location>
        <begin position="201"/>
        <end position="219"/>
    </location>
</feature>
<feature type="transmembrane region" description="Helical" evidence="7">
    <location>
        <begin position="392"/>
        <end position="410"/>
    </location>
</feature>
<feature type="transmembrane region" description="Helical" evidence="7">
    <location>
        <begin position="547"/>
        <end position="566"/>
    </location>
</feature>
<keyword evidence="2" id="KW-0813">Transport</keyword>
<feature type="transmembrane region" description="Helical" evidence="7">
    <location>
        <begin position="46"/>
        <end position="70"/>
    </location>
</feature>
<evidence type="ECO:0000313" key="9">
    <source>
        <dbReference type="Proteomes" id="UP000751190"/>
    </source>
</evidence>
<reference evidence="8" key="1">
    <citation type="submission" date="2021-05" db="EMBL/GenBank/DDBJ databases">
        <title>The genome of the haptophyte Pavlova lutheri (Diacronema luteri, Pavlovales) - a model for lipid biosynthesis in eukaryotic algae.</title>
        <authorList>
            <person name="Hulatt C.J."/>
            <person name="Posewitz M.C."/>
        </authorList>
    </citation>
    <scope>NUCLEOTIDE SEQUENCE</scope>
    <source>
        <strain evidence="8">NIVA-4/92</strain>
    </source>
</reference>
<evidence type="ECO:0000256" key="7">
    <source>
        <dbReference type="SAM" id="Phobius"/>
    </source>
</evidence>
<feature type="transmembrane region" description="Helical" evidence="7">
    <location>
        <begin position="170"/>
        <end position="189"/>
    </location>
</feature>
<organism evidence="8 9">
    <name type="scientific">Diacronema lutheri</name>
    <name type="common">Unicellular marine alga</name>
    <name type="synonym">Monochrysis lutheri</name>
    <dbReference type="NCBI Taxonomy" id="2081491"/>
    <lineage>
        <taxon>Eukaryota</taxon>
        <taxon>Haptista</taxon>
        <taxon>Haptophyta</taxon>
        <taxon>Pavlovophyceae</taxon>
        <taxon>Pavlovales</taxon>
        <taxon>Pavlovaceae</taxon>
        <taxon>Diacronema</taxon>
    </lineage>
</organism>
<gene>
    <name evidence="8" type="ORF">KFE25_012344</name>
</gene>
<evidence type="ECO:0000256" key="1">
    <source>
        <dbReference type="ARBA" id="ARBA00004141"/>
    </source>
</evidence>
<evidence type="ECO:0000256" key="6">
    <source>
        <dbReference type="SAM" id="MobiDB-lite"/>
    </source>
</evidence>
<feature type="transmembrane region" description="Helical" evidence="7">
    <location>
        <begin position="485"/>
        <end position="506"/>
    </location>
</feature>
<feature type="region of interest" description="Disordered" evidence="6">
    <location>
        <begin position="629"/>
        <end position="653"/>
    </location>
</feature>
<dbReference type="EMBL" id="JAGTXO010000011">
    <property type="protein sequence ID" value="KAG8464981.1"/>
    <property type="molecule type" value="Genomic_DNA"/>
</dbReference>
<evidence type="ECO:0000256" key="4">
    <source>
        <dbReference type="ARBA" id="ARBA00022989"/>
    </source>
</evidence>
<feature type="transmembrane region" description="Helical" evidence="7">
    <location>
        <begin position="422"/>
        <end position="448"/>
    </location>
</feature>
<comment type="caution">
    <text evidence="8">The sequence shown here is derived from an EMBL/GenBank/DDBJ whole genome shotgun (WGS) entry which is preliminary data.</text>
</comment>
<dbReference type="OMA" id="WIPITIH"/>
<feature type="compositionally biased region" description="Gly residues" evidence="6">
    <location>
        <begin position="339"/>
        <end position="352"/>
    </location>
</feature>
<dbReference type="OrthoDB" id="440553at2759"/>
<feature type="transmembrane region" description="Helical" evidence="7">
    <location>
        <begin position="82"/>
        <end position="102"/>
    </location>
</feature>
<evidence type="ECO:0000256" key="5">
    <source>
        <dbReference type="ARBA" id="ARBA00023136"/>
    </source>
</evidence>
<dbReference type="PANTHER" id="PTHR23504:SF15">
    <property type="entry name" value="MAJOR FACILITATOR SUPERFAMILY (MFS) PROFILE DOMAIN-CONTAINING PROTEIN"/>
    <property type="match status" value="1"/>
</dbReference>
<dbReference type="Gene3D" id="1.20.1250.20">
    <property type="entry name" value="MFS general substrate transporter like domains"/>
    <property type="match status" value="1"/>
</dbReference>
<dbReference type="SUPFAM" id="SSF103473">
    <property type="entry name" value="MFS general substrate transporter"/>
    <property type="match status" value="1"/>
</dbReference>
<keyword evidence="5 7" id="KW-0472">Membrane</keyword>
<comment type="subcellular location">
    <subcellularLocation>
        <location evidence="1">Membrane</location>
        <topology evidence="1">Multi-pass membrane protein</topology>
    </subcellularLocation>
</comment>